<gene>
    <name evidence="3" type="ORF">IM811_001051</name>
</gene>
<accession>A0A8H7NNF0</accession>
<feature type="compositionally biased region" description="Polar residues" evidence="1">
    <location>
        <begin position="290"/>
        <end position="318"/>
    </location>
</feature>
<evidence type="ECO:0000259" key="2">
    <source>
        <dbReference type="PROSITE" id="PS51340"/>
    </source>
</evidence>
<dbReference type="AlphaFoldDB" id="A0A8H7NNF0"/>
<dbReference type="Pfam" id="PF03473">
    <property type="entry name" value="MOSC"/>
    <property type="match status" value="1"/>
</dbReference>
<dbReference type="InterPro" id="IPR005303">
    <property type="entry name" value="MOCOS_middle"/>
</dbReference>
<dbReference type="PROSITE" id="PS51340">
    <property type="entry name" value="MOSC"/>
    <property type="match status" value="1"/>
</dbReference>
<evidence type="ECO:0000256" key="1">
    <source>
        <dbReference type="SAM" id="MobiDB-lite"/>
    </source>
</evidence>
<sequence length="393" mass="43321">MKVVALWVYPIKGLRGIRLECADLGPQGIKHDRNFMLCRVEEGEEPLKLQLSRFPQCALFSQEIVGDSIQVRYNVPEEPLVPPCPEQAEVLEVPLGPDITQLRKEEVNLHQSKVNAYRMGDRYDAWFTACFGFPTALFYIGDERRPILGTFSPDSEPTPRPKGWLAALSDYMAPGTTTTAGEEPKWLTFSDCAPFLITTGASLANVSARLAAGDMEMAKFRPNIVLDGDKEWDEDFWTRLTLNGRPAFTLTKMCVRCTSVNVDYDTGRPARASAGRSSRSSWRTGGWTGAQNTPRSLASTRSSTGTYHRTPQSPSEMTCRSRGGARNDPSSTGPSTRRKPPDSTRTRCNARGSCATDGRPGSLPGGRGKLKLPQWHVGWAPPRFALLALGSNH</sequence>
<dbReference type="GO" id="GO:0003824">
    <property type="term" value="F:catalytic activity"/>
    <property type="evidence" value="ECO:0007669"/>
    <property type="project" value="InterPro"/>
</dbReference>
<evidence type="ECO:0000313" key="3">
    <source>
        <dbReference type="EMBL" id="KAF9759357.1"/>
    </source>
</evidence>
<feature type="domain" description="MOSC" evidence="2">
    <location>
        <begin position="166"/>
        <end position="326"/>
    </location>
</feature>
<dbReference type="PANTHER" id="PTHR14237">
    <property type="entry name" value="MOLYBDOPTERIN COFACTOR SULFURASE MOSC"/>
    <property type="match status" value="1"/>
</dbReference>
<dbReference type="InterPro" id="IPR011037">
    <property type="entry name" value="Pyrv_Knase-like_insert_dom_sf"/>
</dbReference>
<evidence type="ECO:0000313" key="4">
    <source>
        <dbReference type="Proteomes" id="UP000616885"/>
    </source>
</evidence>
<dbReference type="PANTHER" id="PTHR14237:SF34">
    <property type="entry name" value="MOSC DOMAIN PROTEIN (AFU_ORTHOLOGUE AFUA_2G07820)"/>
    <property type="match status" value="1"/>
</dbReference>
<feature type="compositionally biased region" description="Low complexity" evidence="1">
    <location>
        <begin position="267"/>
        <end position="285"/>
    </location>
</feature>
<dbReference type="SUPFAM" id="SSF50800">
    <property type="entry name" value="PK beta-barrel domain-like"/>
    <property type="match status" value="1"/>
</dbReference>
<comment type="caution">
    <text evidence="3">The sequence shown here is derived from an EMBL/GenBank/DDBJ whole genome shotgun (WGS) entry which is preliminary data.</text>
</comment>
<name>A0A8H7NNF0_BIOOC</name>
<dbReference type="InterPro" id="IPR005302">
    <property type="entry name" value="MoCF_Sase_C"/>
</dbReference>
<dbReference type="Proteomes" id="UP000616885">
    <property type="component" value="Unassembled WGS sequence"/>
</dbReference>
<dbReference type="Pfam" id="PF03476">
    <property type="entry name" value="MOSC_N"/>
    <property type="match status" value="1"/>
</dbReference>
<reference evidence="3" key="1">
    <citation type="submission" date="2020-10" db="EMBL/GenBank/DDBJ databases">
        <title>High-Quality Genome Resource of Clonostachys rosea strain S41 by Oxford Nanopore Long-Read Sequencing.</title>
        <authorList>
            <person name="Wang H."/>
        </authorList>
    </citation>
    <scope>NUCLEOTIDE SEQUENCE</scope>
    <source>
        <strain evidence="3">S41</strain>
    </source>
</reference>
<dbReference type="EMBL" id="JADCTT010000001">
    <property type="protein sequence ID" value="KAF9759357.1"/>
    <property type="molecule type" value="Genomic_DNA"/>
</dbReference>
<dbReference type="SUPFAM" id="SSF141673">
    <property type="entry name" value="MOSC N-terminal domain-like"/>
    <property type="match status" value="1"/>
</dbReference>
<dbReference type="GO" id="GO:0030151">
    <property type="term" value="F:molybdenum ion binding"/>
    <property type="evidence" value="ECO:0007669"/>
    <property type="project" value="InterPro"/>
</dbReference>
<organism evidence="3 4">
    <name type="scientific">Bionectria ochroleuca</name>
    <name type="common">Gliocladium roseum</name>
    <dbReference type="NCBI Taxonomy" id="29856"/>
    <lineage>
        <taxon>Eukaryota</taxon>
        <taxon>Fungi</taxon>
        <taxon>Dikarya</taxon>
        <taxon>Ascomycota</taxon>
        <taxon>Pezizomycotina</taxon>
        <taxon>Sordariomycetes</taxon>
        <taxon>Hypocreomycetidae</taxon>
        <taxon>Hypocreales</taxon>
        <taxon>Bionectriaceae</taxon>
        <taxon>Clonostachys</taxon>
    </lineage>
</organism>
<proteinExistence type="predicted"/>
<protein>
    <recommendedName>
        <fullName evidence="2">MOSC domain-containing protein</fullName>
    </recommendedName>
</protein>
<feature type="region of interest" description="Disordered" evidence="1">
    <location>
        <begin position="265"/>
        <end position="369"/>
    </location>
</feature>
<dbReference type="GO" id="GO:0030170">
    <property type="term" value="F:pyridoxal phosphate binding"/>
    <property type="evidence" value="ECO:0007669"/>
    <property type="project" value="InterPro"/>
</dbReference>